<gene>
    <name evidence="2" type="ORF">DFP97_111144</name>
</gene>
<name>A0A368VSH9_9BACL</name>
<comment type="caution">
    <text evidence="2">The sequence shown here is derived from an EMBL/GenBank/DDBJ whole genome shotgun (WGS) entry which is preliminary data.</text>
</comment>
<dbReference type="EMBL" id="QPJD01000011">
    <property type="protein sequence ID" value="RCW44917.1"/>
    <property type="molecule type" value="Genomic_DNA"/>
</dbReference>
<dbReference type="InterPro" id="IPR052396">
    <property type="entry name" value="Meiotic_Drive_Suppr_Kinase"/>
</dbReference>
<dbReference type="Gene3D" id="1.10.510.10">
    <property type="entry name" value="Transferase(Phosphotransferase) domain 1"/>
    <property type="match status" value="1"/>
</dbReference>
<feature type="domain" description="Protein kinase" evidence="1">
    <location>
        <begin position="42"/>
        <end position="229"/>
    </location>
</feature>
<proteinExistence type="predicted"/>
<keyword evidence="3" id="KW-1185">Reference proteome</keyword>
<dbReference type="AlphaFoldDB" id="A0A368VSH9"/>
<dbReference type="GO" id="GO:0004672">
    <property type="term" value="F:protein kinase activity"/>
    <property type="evidence" value="ECO:0007669"/>
    <property type="project" value="InterPro"/>
</dbReference>
<sequence length="229" mass="26149">MHSNMEEKRLKQLIALSEKTLLSDLELSSIDPGDPVRVDETPEGWKLLGAGNYACVFMNHDYPDIAVKVYAPGRVGWESECEVYRLIGNHPAYSACYYAGEHNGFYYLILRRLNGKTLYRCIIEGVPIPGRVITDIDQALDYARSRGLHPHDVHGKNVMVTDGRGLVVDVSDFLKEEPCSMWEDLKRAYNRIYMPFMSKNPVPVPEWVMNGVRKGYRFMRHSSVFGRSS</sequence>
<dbReference type="InterPro" id="IPR000719">
    <property type="entry name" value="Prot_kinase_dom"/>
</dbReference>
<dbReference type="SUPFAM" id="SSF56112">
    <property type="entry name" value="Protein kinase-like (PK-like)"/>
    <property type="match status" value="1"/>
</dbReference>
<organism evidence="2 3">
    <name type="scientific">Paenibacillus prosopidis</name>
    <dbReference type="NCBI Taxonomy" id="630520"/>
    <lineage>
        <taxon>Bacteria</taxon>
        <taxon>Bacillati</taxon>
        <taxon>Bacillota</taxon>
        <taxon>Bacilli</taxon>
        <taxon>Bacillales</taxon>
        <taxon>Paenibacillaceae</taxon>
        <taxon>Paenibacillus</taxon>
    </lineage>
</organism>
<accession>A0A368VSH9</accession>
<evidence type="ECO:0000313" key="3">
    <source>
        <dbReference type="Proteomes" id="UP000252415"/>
    </source>
</evidence>
<dbReference type="Proteomes" id="UP000252415">
    <property type="component" value="Unassembled WGS sequence"/>
</dbReference>
<reference evidence="2 3" key="1">
    <citation type="submission" date="2018-07" db="EMBL/GenBank/DDBJ databases">
        <title>Genomic Encyclopedia of Type Strains, Phase III (KMG-III): the genomes of soil and plant-associated and newly described type strains.</title>
        <authorList>
            <person name="Whitman W."/>
        </authorList>
    </citation>
    <scope>NUCLEOTIDE SEQUENCE [LARGE SCALE GENOMIC DNA]</scope>
    <source>
        <strain evidence="2 3">CECT 7506</strain>
    </source>
</reference>
<evidence type="ECO:0000313" key="2">
    <source>
        <dbReference type="EMBL" id="RCW44917.1"/>
    </source>
</evidence>
<dbReference type="GO" id="GO:0005524">
    <property type="term" value="F:ATP binding"/>
    <property type="evidence" value="ECO:0007669"/>
    <property type="project" value="InterPro"/>
</dbReference>
<evidence type="ECO:0000259" key="1">
    <source>
        <dbReference type="PROSITE" id="PS50011"/>
    </source>
</evidence>
<protein>
    <recommendedName>
        <fullName evidence="1">Protein kinase domain-containing protein</fullName>
    </recommendedName>
</protein>
<dbReference type="PROSITE" id="PS50011">
    <property type="entry name" value="PROTEIN_KINASE_DOM"/>
    <property type="match status" value="1"/>
</dbReference>
<dbReference type="PANTHER" id="PTHR37171">
    <property type="entry name" value="SERINE/THREONINE-PROTEIN KINASE YRZF-RELATED"/>
    <property type="match status" value="1"/>
</dbReference>
<dbReference type="InterPro" id="IPR011009">
    <property type="entry name" value="Kinase-like_dom_sf"/>
</dbReference>
<dbReference type="PANTHER" id="PTHR37171:SF1">
    <property type="entry name" value="SERINE_THREONINE-PROTEIN KINASE YRZF-RELATED"/>
    <property type="match status" value="1"/>
</dbReference>